<proteinExistence type="predicted"/>
<feature type="region of interest" description="Disordered" evidence="1">
    <location>
        <begin position="1"/>
        <end position="60"/>
    </location>
</feature>
<reference evidence="2 3" key="1">
    <citation type="journal article" date="2006" name="PLoS Genet.">
        <title>Exploring the mycobacteriophage metaproteome: phage genomics as an educational platform.</title>
        <authorList>
            <person name="Hatfull G.F."/>
            <person name="Pedulla M.L."/>
            <person name="Jacobs-Sera D."/>
            <person name="Cichon P.M."/>
            <person name="Foley A."/>
            <person name="Ford M.E."/>
            <person name="Gonda R.M."/>
            <person name="Houtz J.M."/>
            <person name="Hryckowian A.J."/>
            <person name="Kelchner V.A."/>
            <person name="Namburi S."/>
            <person name="Pajcini K.V."/>
            <person name="Popovich M.G."/>
            <person name="Schleicher D.T."/>
            <person name="Simanek B.Z."/>
            <person name="Smith A.L."/>
            <person name="Zdanowicz G.M."/>
            <person name="Kumar V."/>
            <person name="Peebles C.L."/>
            <person name="Jacobs W.R.Jr."/>
            <person name="Lawrence J.G."/>
            <person name="Hendrix R.W."/>
        </authorList>
    </citation>
    <scope>NUCLEOTIDE SEQUENCE</scope>
</reference>
<accession>Q19Z63</accession>
<protein>
    <submittedName>
        <fullName evidence="2">Uncharacterized protein</fullName>
    </submittedName>
</protein>
<sequence length="240" mass="25103">MPVAAHRGADNAPGRHARVRRHQAPGPGIHRPNRGGYLAGRDQPPPPPAGTGGPVTAPEAVVPEDPAISAVNAFVAALKLAFNPNDKVQPPLGGGTKNVRFFAGDGPALAAFDAHVGVSGDNCAEPFAWVRLARRYYFRPGAFPAPVVDTSEKCADTMAAAAIEIGVARCTVAAQATPTFEQYAHEAEVSLDDSWRISLALCTAAKMLRTPKRNVGLDTITPYGPEGGVVAWVGQAFVQL</sequence>
<name>Q19Z63_9CAUD</name>
<dbReference type="RefSeq" id="YP_655703.1">
    <property type="nucleotide sequence ID" value="NC_008204.1"/>
</dbReference>
<evidence type="ECO:0000256" key="1">
    <source>
        <dbReference type="SAM" id="MobiDB-lite"/>
    </source>
</evidence>
<gene>
    <name evidence="2" type="primary">23</name>
    <name evidence="2" type="ORF">PBI_QYRZULA_23</name>
</gene>
<evidence type="ECO:0000313" key="2">
    <source>
        <dbReference type="EMBL" id="ABE67443.1"/>
    </source>
</evidence>
<dbReference type="KEGG" id="vg:4157821"/>
<dbReference type="Proteomes" id="UP000002406">
    <property type="component" value="Segment"/>
</dbReference>
<organism evidence="2 3">
    <name type="scientific">Mycobacterium phage Qyrzula</name>
    <dbReference type="NCBI Taxonomy" id="373414"/>
    <lineage>
        <taxon>Viruses</taxon>
        <taxon>Duplodnaviria</taxon>
        <taxon>Heunggongvirae</taxon>
        <taxon>Uroviricota</taxon>
        <taxon>Caudoviricetes</taxon>
        <taxon>Bclasvirinae</taxon>
        <taxon>Rosebushvirus</taxon>
        <taxon>Rosebushvirus godines</taxon>
    </lineage>
</organism>
<dbReference type="EMBL" id="DQ398048">
    <property type="protein sequence ID" value="ABE67443.1"/>
    <property type="molecule type" value="Genomic_DNA"/>
</dbReference>
<evidence type="ECO:0000313" key="3">
    <source>
        <dbReference type="Proteomes" id="UP000002406"/>
    </source>
</evidence>